<protein>
    <recommendedName>
        <fullName evidence="7">Glucose-6-phosphate 1-dehydrogenase</fullName>
        <shortName evidence="7">G6PD</shortName>
        <ecNumber evidence="7">1.1.1.49</ecNumber>
    </recommendedName>
</protein>
<comment type="caution">
    <text evidence="11">The sequence shown here is derived from an EMBL/GenBank/DDBJ whole genome shotgun (WGS) entry which is preliminary data.</text>
</comment>
<keyword evidence="6 7" id="KW-0119">Carbohydrate metabolism</keyword>
<dbReference type="SUPFAM" id="SSF55347">
    <property type="entry name" value="Glyceraldehyde-3-phosphate dehydrogenase-like, C-terminal domain"/>
    <property type="match status" value="1"/>
</dbReference>
<feature type="binding site" evidence="7">
    <location>
        <position position="193"/>
    </location>
    <ligand>
        <name>substrate</name>
    </ligand>
</feature>
<dbReference type="PIRSF" id="PIRSF000110">
    <property type="entry name" value="G6PD"/>
    <property type="match status" value="1"/>
</dbReference>
<dbReference type="InterPro" id="IPR022674">
    <property type="entry name" value="G6P_DH_NAD-bd"/>
</dbReference>
<sequence>MPDSSTAPQSAPSTSSAEEQLPPHVMVLFGATGDLAARKLFPGFYHLAAAGRMPEDFRIIGSGRHSPGTDEEFRDQVREGLQDTVEDLDEDVARVLLERISFQTSDADDGSDLAAAVRACEEELGDDVRRLVYLSVPPSAMQGMVAMLGREQLTERARLVLEKPFGLDLESARELDAALKDVVDEDQVFRIDHFLGKEAVQNILALRFANGLFEPAWNRHSIASVQIDVPEDLGMEGRGSFYESTGCLRDMISTHLCQLLGFVALEDPEHFTADAVRDAKHAVFEAMRPLDPARVVYGQYDGYRDEDDVADDSEVETFVAIEAFVDNDRWRDVPFYLRTGKRLAKGDRVITLRFRGSACTMFDDEPTDRPPNDLVLELTDDPRIHVEMRAKKPGPDMDLVEATMHLDVGDAAPDATPLEAYERLLLDVLRGEQTLFTRADEVDRLWQVCEPVLQSPPEVQSYEPGSWGPEAALAMPPGGWQLRG</sequence>
<comment type="similarity">
    <text evidence="2 7">Belongs to the glucose-6-phosphate dehydrogenase family.</text>
</comment>
<evidence type="ECO:0000259" key="10">
    <source>
        <dbReference type="Pfam" id="PF02781"/>
    </source>
</evidence>
<dbReference type="EC" id="1.1.1.49" evidence="7"/>
<evidence type="ECO:0000256" key="4">
    <source>
        <dbReference type="ARBA" id="ARBA00022857"/>
    </source>
</evidence>
<dbReference type="PRINTS" id="PR00079">
    <property type="entry name" value="G6PDHDRGNASE"/>
</dbReference>
<dbReference type="GO" id="GO:0050661">
    <property type="term" value="F:NADP binding"/>
    <property type="evidence" value="ECO:0007669"/>
    <property type="project" value="UniProtKB-UniRule"/>
</dbReference>
<dbReference type="PANTHER" id="PTHR23429:SF0">
    <property type="entry name" value="GLUCOSE-6-PHOSPHATE 1-DEHYDROGENASE"/>
    <property type="match status" value="1"/>
</dbReference>
<feature type="binding site" evidence="7">
    <location>
        <position position="197"/>
    </location>
    <ligand>
        <name>substrate</name>
    </ligand>
</feature>
<evidence type="ECO:0000256" key="3">
    <source>
        <dbReference type="ARBA" id="ARBA00022526"/>
    </source>
</evidence>
<evidence type="ECO:0000256" key="8">
    <source>
        <dbReference type="SAM" id="MobiDB-lite"/>
    </source>
</evidence>
<feature type="binding site" evidence="7">
    <location>
        <position position="163"/>
    </location>
    <ligand>
        <name>NADP(+)</name>
        <dbReference type="ChEBI" id="CHEBI:58349"/>
    </ligand>
</feature>
<evidence type="ECO:0000256" key="2">
    <source>
        <dbReference type="ARBA" id="ARBA00009975"/>
    </source>
</evidence>
<feature type="region of interest" description="Disordered" evidence="8">
    <location>
        <begin position="457"/>
        <end position="484"/>
    </location>
</feature>
<gene>
    <name evidence="7" type="primary">zwf</name>
    <name evidence="11" type="ORF">EDD33_0582</name>
</gene>
<dbReference type="GO" id="GO:0005829">
    <property type="term" value="C:cytosol"/>
    <property type="evidence" value="ECO:0007669"/>
    <property type="project" value="TreeGrafter"/>
</dbReference>
<dbReference type="PROSITE" id="PS00069">
    <property type="entry name" value="G6P_DEHYDROGENASE"/>
    <property type="match status" value="1"/>
</dbReference>
<dbReference type="RefSeq" id="WP_246003333.1">
    <property type="nucleotide sequence ID" value="NZ_RKHO01000001.1"/>
</dbReference>
<dbReference type="Proteomes" id="UP000281738">
    <property type="component" value="Unassembled WGS sequence"/>
</dbReference>
<evidence type="ECO:0000256" key="7">
    <source>
        <dbReference type="HAMAP-Rule" id="MF_00966"/>
    </source>
</evidence>
<dbReference type="AlphaFoldDB" id="A0A3N2CQE9"/>
<dbReference type="EMBL" id="RKHO01000001">
    <property type="protein sequence ID" value="ROR89752.1"/>
    <property type="molecule type" value="Genomic_DNA"/>
</dbReference>
<dbReference type="HAMAP" id="MF_00966">
    <property type="entry name" value="G6PD"/>
    <property type="match status" value="1"/>
</dbReference>
<dbReference type="InterPro" id="IPR001282">
    <property type="entry name" value="G6P_DH"/>
</dbReference>
<evidence type="ECO:0000313" key="11">
    <source>
        <dbReference type="EMBL" id="ROR89752.1"/>
    </source>
</evidence>
<feature type="binding site" evidence="7">
    <location>
        <position position="231"/>
    </location>
    <ligand>
        <name>substrate</name>
    </ligand>
</feature>
<dbReference type="GO" id="GO:0004345">
    <property type="term" value="F:glucose-6-phosphate dehydrogenase activity"/>
    <property type="evidence" value="ECO:0007669"/>
    <property type="project" value="UniProtKB-UniRule"/>
</dbReference>
<dbReference type="InterPro" id="IPR036291">
    <property type="entry name" value="NAD(P)-bd_dom_sf"/>
</dbReference>
<keyword evidence="4 7" id="KW-0521">NADP</keyword>
<feature type="active site" description="Proton acceptor" evidence="7">
    <location>
        <position position="255"/>
    </location>
</feature>
<dbReference type="NCBIfam" id="TIGR00871">
    <property type="entry name" value="zwf"/>
    <property type="match status" value="1"/>
</dbReference>
<comment type="catalytic activity">
    <reaction evidence="7">
        <text>D-glucose 6-phosphate + NADP(+) = 6-phospho-D-glucono-1,5-lactone + NADPH + H(+)</text>
        <dbReference type="Rhea" id="RHEA:15841"/>
        <dbReference type="ChEBI" id="CHEBI:15378"/>
        <dbReference type="ChEBI" id="CHEBI:57783"/>
        <dbReference type="ChEBI" id="CHEBI:57955"/>
        <dbReference type="ChEBI" id="CHEBI:58349"/>
        <dbReference type="ChEBI" id="CHEBI:61548"/>
        <dbReference type="EC" id="1.1.1.49"/>
    </reaction>
</comment>
<dbReference type="Pfam" id="PF00479">
    <property type="entry name" value="G6PD_N"/>
    <property type="match status" value="1"/>
</dbReference>
<feature type="binding site" evidence="7">
    <location>
        <position position="250"/>
    </location>
    <ligand>
        <name>substrate</name>
    </ligand>
</feature>
<feature type="domain" description="Glucose-6-phosphate dehydrogenase NAD-binding" evidence="9">
    <location>
        <begin position="27"/>
        <end position="202"/>
    </location>
</feature>
<dbReference type="Gene3D" id="3.30.360.10">
    <property type="entry name" value="Dihydrodipicolinate Reductase, domain 2"/>
    <property type="match status" value="1"/>
</dbReference>
<dbReference type="Pfam" id="PF02781">
    <property type="entry name" value="G6PD_C"/>
    <property type="match status" value="1"/>
</dbReference>
<dbReference type="PANTHER" id="PTHR23429">
    <property type="entry name" value="GLUCOSE-6-PHOSPHATE 1-DEHYDROGENASE G6PD"/>
    <property type="match status" value="1"/>
</dbReference>
<feature type="binding site" evidence="7">
    <location>
        <position position="341"/>
    </location>
    <ligand>
        <name>substrate</name>
    </ligand>
</feature>
<dbReference type="GO" id="GO:0006006">
    <property type="term" value="P:glucose metabolic process"/>
    <property type="evidence" value="ECO:0007669"/>
    <property type="project" value="UniProtKB-KW"/>
</dbReference>
<evidence type="ECO:0000313" key="12">
    <source>
        <dbReference type="Proteomes" id="UP000281738"/>
    </source>
</evidence>
<dbReference type="InterPro" id="IPR019796">
    <property type="entry name" value="G6P_DH_AS"/>
</dbReference>
<comment type="function">
    <text evidence="7">Catalyzes the oxidation of glucose 6-phosphate to 6-phosphogluconolactone.</text>
</comment>
<evidence type="ECO:0000256" key="6">
    <source>
        <dbReference type="ARBA" id="ARBA00023277"/>
    </source>
</evidence>
<evidence type="ECO:0000256" key="1">
    <source>
        <dbReference type="ARBA" id="ARBA00004937"/>
    </source>
</evidence>
<name>A0A3N2CQE9_9ACTN</name>
<comment type="pathway">
    <text evidence="1 7">Carbohydrate degradation; pentose phosphate pathway; D-ribulose 5-phosphate from D-glucose 6-phosphate (oxidative stage): step 1/3.</text>
</comment>
<evidence type="ECO:0000259" key="9">
    <source>
        <dbReference type="Pfam" id="PF00479"/>
    </source>
</evidence>
<feature type="domain" description="Glucose-6-phosphate dehydrogenase C-terminal" evidence="10">
    <location>
        <begin position="204"/>
        <end position="474"/>
    </location>
</feature>
<dbReference type="SUPFAM" id="SSF51735">
    <property type="entry name" value="NAD(P)-binding Rossmann-fold domains"/>
    <property type="match status" value="1"/>
</dbReference>
<accession>A0A3N2CQE9</accession>
<evidence type="ECO:0000256" key="5">
    <source>
        <dbReference type="ARBA" id="ARBA00023002"/>
    </source>
</evidence>
<dbReference type="GO" id="GO:0009051">
    <property type="term" value="P:pentose-phosphate shunt, oxidative branch"/>
    <property type="evidence" value="ECO:0007669"/>
    <property type="project" value="TreeGrafter"/>
</dbReference>
<reference evidence="11 12" key="1">
    <citation type="submission" date="2018-11" db="EMBL/GenBank/DDBJ databases">
        <title>Sequencing the genomes of 1000 actinobacteria strains.</title>
        <authorList>
            <person name="Klenk H.-P."/>
        </authorList>
    </citation>
    <scope>NUCLEOTIDE SEQUENCE [LARGE SCALE GENOMIC DNA]</scope>
    <source>
        <strain evidence="11 12">DSM 12652</strain>
    </source>
</reference>
<dbReference type="UniPathway" id="UPA00115">
    <property type="reaction ID" value="UER00408"/>
</dbReference>
<comment type="caution">
    <text evidence="7">Lacks conserved residue(s) required for the propagation of feature annotation.</text>
</comment>
<keyword evidence="3 7" id="KW-0313">Glucose metabolism</keyword>
<organism evidence="11 12">
    <name type="scientific">Nocardioides aurantiacus</name>
    <dbReference type="NCBI Taxonomy" id="86796"/>
    <lineage>
        <taxon>Bacteria</taxon>
        <taxon>Bacillati</taxon>
        <taxon>Actinomycetota</taxon>
        <taxon>Actinomycetes</taxon>
        <taxon>Propionibacteriales</taxon>
        <taxon>Nocardioidaceae</taxon>
        <taxon>Nocardioides</taxon>
    </lineage>
</organism>
<feature type="binding site" evidence="7">
    <location>
        <position position="64"/>
    </location>
    <ligand>
        <name>NADP(+)</name>
        <dbReference type="ChEBI" id="CHEBI:58349"/>
    </ligand>
</feature>
<proteinExistence type="inferred from homology"/>
<keyword evidence="5 7" id="KW-0560">Oxidoreductase</keyword>
<dbReference type="InterPro" id="IPR022675">
    <property type="entry name" value="G6P_DH_C"/>
</dbReference>
<dbReference type="Gene3D" id="3.40.50.720">
    <property type="entry name" value="NAD(P)-binding Rossmann-like Domain"/>
    <property type="match status" value="1"/>
</dbReference>
<keyword evidence="12" id="KW-1185">Reference proteome</keyword>